<evidence type="ECO:0000313" key="3">
    <source>
        <dbReference type="EMBL" id="MBY81578.1"/>
    </source>
</evidence>
<organism evidence="3">
    <name type="scientific">Sipha flava</name>
    <name type="common">yellow sugarcane aphid</name>
    <dbReference type="NCBI Taxonomy" id="143950"/>
    <lineage>
        <taxon>Eukaryota</taxon>
        <taxon>Metazoa</taxon>
        <taxon>Ecdysozoa</taxon>
        <taxon>Arthropoda</taxon>
        <taxon>Hexapoda</taxon>
        <taxon>Insecta</taxon>
        <taxon>Pterygota</taxon>
        <taxon>Neoptera</taxon>
        <taxon>Paraneoptera</taxon>
        <taxon>Hemiptera</taxon>
        <taxon>Sternorrhyncha</taxon>
        <taxon>Aphidomorpha</taxon>
        <taxon>Aphidoidea</taxon>
        <taxon>Aphididae</taxon>
        <taxon>Sipha</taxon>
    </lineage>
</organism>
<evidence type="ECO:0000259" key="1">
    <source>
        <dbReference type="Pfam" id="PF09588"/>
    </source>
</evidence>
<feature type="domain" description="Mutator-like transposase" evidence="2">
    <location>
        <begin position="68"/>
        <end position="429"/>
    </location>
</feature>
<evidence type="ECO:0000313" key="4">
    <source>
        <dbReference type="Proteomes" id="UP000694846"/>
    </source>
</evidence>
<feature type="domain" description="YqaJ viral recombinase" evidence="1">
    <location>
        <begin position="624"/>
        <end position="773"/>
    </location>
</feature>
<name>A0A2S2QV10_9HEMI</name>
<dbReference type="Gene3D" id="3.90.320.10">
    <property type="match status" value="1"/>
</dbReference>
<dbReference type="Pfam" id="PF09588">
    <property type="entry name" value="YqaJ"/>
    <property type="match status" value="1"/>
</dbReference>
<dbReference type="GeneID" id="112681438"/>
<dbReference type="PANTHER" id="PTHR46609">
    <property type="entry name" value="EXONUCLEASE, PHAGE-TYPE/RECB, C-TERMINAL DOMAIN-CONTAINING PROTEIN"/>
    <property type="match status" value="1"/>
</dbReference>
<dbReference type="OrthoDB" id="6611860at2759"/>
<proteinExistence type="predicted"/>
<dbReference type="InterPro" id="IPR051703">
    <property type="entry name" value="NF-kappa-B_Signaling_Reg"/>
</dbReference>
<evidence type="ECO:0000259" key="2">
    <source>
        <dbReference type="Pfam" id="PF20700"/>
    </source>
</evidence>
<accession>A0A2S2QV10</accession>
<dbReference type="GO" id="GO:0006281">
    <property type="term" value="P:DNA repair"/>
    <property type="evidence" value="ECO:0007669"/>
    <property type="project" value="UniProtKB-ARBA"/>
</dbReference>
<reference evidence="5" key="2">
    <citation type="submission" date="2025-04" db="UniProtKB">
        <authorList>
            <consortium name="RefSeq"/>
        </authorList>
    </citation>
    <scope>IDENTIFICATION</scope>
    <source>
        <tissue evidence="5">Whole body</tissue>
    </source>
</reference>
<dbReference type="SUPFAM" id="SSF52980">
    <property type="entry name" value="Restriction endonuclease-like"/>
    <property type="match status" value="1"/>
</dbReference>
<dbReference type="RefSeq" id="XP_025407476.1">
    <property type="nucleotide sequence ID" value="XM_025551691.1"/>
</dbReference>
<gene>
    <name evidence="5" type="primary">LOC112681438</name>
    <name evidence="3" type="ORF">g.177558</name>
</gene>
<dbReference type="InterPro" id="IPR019080">
    <property type="entry name" value="YqaJ_viral_recombinase"/>
</dbReference>
<dbReference type="CDD" id="cd22343">
    <property type="entry name" value="PDDEXK_lambda_exonuclease-like"/>
    <property type="match status" value="1"/>
</dbReference>
<sequence length="825" mass="94539">MGNSKKKKLSLSKLKKHKGNVNALLKWRLNSNYIMENAGSISNDEIICPSTSNTQTHDETEEIYVIEGRRIVDIKFVFDTIAKIKHEGFNCTFSDLRFLCEKKIGFFSEFVFICKMCHKKEIIPTEPQNSTLLSINLAIVSSAVNTGQGYSQIQQFSAILNMPCLSNPLYQKLHQDIGELTHKVALEACEDAAKEEARLAVENGNVNKDGVPMIAVVADGAWSKRSYRPNYNAMSGVGCIVGYRTKKVLYLGVRNKYCSICHKADNMQKTPENHVCYKNWSGTSTAMEADIIVQGFVQSLKTNNLIYSHLIGDGDSSVMKKIQLEKPYGNNVIVKKVECTNHILRNYCNRLKDMSSKRKSSMGKVVPGFIRTKIKENVLRLRYAVTKAILFRKNMKIAHNEKTKLLKIDITNGPYHVFGSHEKCDMYFCTRKNDTDINLVPKMQECGIWNDIIASINLVAYHSESLVYHVNNNAVESYNSIVAKYIGGKRINFSFRGSYTTRCHTALTFYNYGPEYLRKLHKKATNYSPGKFTKAFILKNIKSQKQKEIRKPLQAFNSRTKKKLIDGPDEDYGAVNESLGCKPLILSREEFEEQKLDMLSRLKLSLQDINKLERRTTEQSQCEEWKRERSYRLTASNFGKVCKLRKSTNRKNTIVSILYASQYFHGTTATSYGIQFEPVAKEQFESLYKFKVITAGLFVDPTLPYLAASPDGLIGDNSIIEIKCPFSIRDLTPENAYKEKKIKYLEQKDNKLVLKNSHDYYFQVQGQLHITQRKFCYFVVWTPKGMLVDLIERDDLFWKGKMEIPLSEFYLNHMILEIISPSYSI</sequence>
<dbReference type="AlphaFoldDB" id="A0A2S2QV10"/>
<dbReference type="EMBL" id="GGMS01012375">
    <property type="protein sequence ID" value="MBY81578.1"/>
    <property type="molecule type" value="Transcribed_RNA"/>
</dbReference>
<reference evidence="3" key="1">
    <citation type="submission" date="2018-04" db="EMBL/GenBank/DDBJ databases">
        <title>Transcriptome assembly of Sipha flava.</title>
        <authorList>
            <person name="Scully E.D."/>
            <person name="Geib S.M."/>
            <person name="Palmer N.A."/>
            <person name="Koch K."/>
            <person name="Bradshaw J."/>
            <person name="Heng-Moss T."/>
            <person name="Sarath G."/>
        </authorList>
    </citation>
    <scope>NUCLEOTIDE SEQUENCE</scope>
</reference>
<protein>
    <submittedName>
        <fullName evidence="5">Uncharacterized protein LOC112681438</fullName>
    </submittedName>
</protein>
<dbReference type="InterPro" id="IPR049012">
    <property type="entry name" value="Mutator_transp_dom"/>
</dbReference>
<dbReference type="InterPro" id="IPR011604">
    <property type="entry name" value="PDDEXK-like_dom_sf"/>
</dbReference>
<evidence type="ECO:0000313" key="5">
    <source>
        <dbReference type="RefSeq" id="XP_025407476.1"/>
    </source>
</evidence>
<keyword evidence="4" id="KW-1185">Reference proteome</keyword>
<dbReference type="Proteomes" id="UP000694846">
    <property type="component" value="Unplaced"/>
</dbReference>
<dbReference type="InterPro" id="IPR011335">
    <property type="entry name" value="Restrct_endonuc-II-like"/>
</dbReference>
<dbReference type="Pfam" id="PF20700">
    <property type="entry name" value="Mutator"/>
    <property type="match status" value="1"/>
</dbReference>
<dbReference type="PANTHER" id="PTHR46609:SF8">
    <property type="entry name" value="YQAJ VIRAL RECOMBINASE DOMAIN-CONTAINING PROTEIN"/>
    <property type="match status" value="1"/>
</dbReference>